<dbReference type="Gene3D" id="1.20.1720.10">
    <property type="entry name" value="Multidrug resistance protein D"/>
    <property type="match status" value="1"/>
</dbReference>
<feature type="transmembrane region" description="Helical" evidence="6">
    <location>
        <begin position="376"/>
        <end position="395"/>
    </location>
</feature>
<keyword evidence="3 6" id="KW-1133">Transmembrane helix</keyword>
<sequence>MSSQPTPRDGNGPDEEKGPTLSLAAQEQPNHAQRPECFTSTFQECLFVLTATMAIGQQSFYQGCIVGVTASIGADLNMNPAEITWINAGASLSSGAFLLTFGKLADMFGRKALFIIGMAGFTLSLLIAGFATNAIYMDVFSGVLGLFAAAVVPPAVGALGAVYEKPSKRKNRAFACFSAGNPLGFVGGMIISGVASHEYNWRASFWALAVVYAIFTILTVWTVPADTFVRTPLSVSAIRQIDLLGTALVIAGFAFFSSSLTLAGDAPQGWKTGYVLALLIVGVVLLAGFLYWQSIAEYALMPLWVWKDRNFSLLMANFCLGFMGFSAVTFFLSLYLQEIEHLSALDITVRLLPMVVSGVLVNVICGLILHRVSNTLLVGVGSLAYLASFLILSFMKEDALYWVYIFPALVLVVVGADISFNVTNMYVMSSLPASQQSIAGGIFNTVSKLCNNLGLGIATSISSSMASQEAASTSNIRPYLAVYWFGAACAGLSVLLVPLLTLGTQGGDVQSENEPIVVAPDVEATIRQVPGVANRAAAYEKPALGSGKS</sequence>
<dbReference type="GO" id="GO:0022857">
    <property type="term" value="F:transmembrane transporter activity"/>
    <property type="evidence" value="ECO:0007669"/>
    <property type="project" value="InterPro"/>
</dbReference>
<feature type="domain" description="Major facilitator superfamily (MFS) profile" evidence="7">
    <location>
        <begin position="47"/>
        <end position="505"/>
    </location>
</feature>
<feature type="transmembrane region" description="Helical" evidence="6">
    <location>
        <begin position="113"/>
        <end position="136"/>
    </location>
</feature>
<feature type="region of interest" description="Disordered" evidence="5">
    <location>
        <begin position="1"/>
        <end position="20"/>
    </location>
</feature>
<protein>
    <recommendedName>
        <fullName evidence="7">Major facilitator superfamily (MFS) profile domain-containing protein</fullName>
    </recommendedName>
</protein>
<dbReference type="PROSITE" id="PS50850">
    <property type="entry name" value="MFS"/>
    <property type="match status" value="1"/>
</dbReference>
<dbReference type="Proteomes" id="UP000631181">
    <property type="component" value="Unassembled WGS sequence"/>
</dbReference>
<feature type="transmembrane region" description="Helical" evidence="6">
    <location>
        <begin position="243"/>
        <end position="262"/>
    </location>
</feature>
<feature type="transmembrane region" description="Helical" evidence="6">
    <location>
        <begin position="480"/>
        <end position="500"/>
    </location>
</feature>
<keyword evidence="2 6" id="KW-0812">Transmembrane</keyword>
<evidence type="ECO:0000256" key="2">
    <source>
        <dbReference type="ARBA" id="ARBA00022692"/>
    </source>
</evidence>
<feature type="transmembrane region" description="Helical" evidence="6">
    <location>
        <begin position="401"/>
        <end position="420"/>
    </location>
</feature>
<dbReference type="AlphaFoldDB" id="A0A8J8VZJ1"/>
<dbReference type="Gene3D" id="1.20.1250.20">
    <property type="entry name" value="MFS general substrate transporter like domains"/>
    <property type="match status" value="1"/>
</dbReference>
<dbReference type="GO" id="GO:0016020">
    <property type="term" value="C:membrane"/>
    <property type="evidence" value="ECO:0007669"/>
    <property type="project" value="UniProtKB-SubCell"/>
</dbReference>
<organism evidence="8 9">
    <name type="scientific">Penicillium ucsense</name>
    <dbReference type="NCBI Taxonomy" id="2839758"/>
    <lineage>
        <taxon>Eukaryota</taxon>
        <taxon>Fungi</taxon>
        <taxon>Dikarya</taxon>
        <taxon>Ascomycota</taxon>
        <taxon>Pezizomycotina</taxon>
        <taxon>Eurotiomycetes</taxon>
        <taxon>Eurotiomycetidae</taxon>
        <taxon>Eurotiales</taxon>
        <taxon>Aspergillaceae</taxon>
        <taxon>Penicillium</taxon>
    </lineage>
</organism>
<comment type="subcellular location">
    <subcellularLocation>
        <location evidence="1">Membrane</location>
        <topology evidence="1">Multi-pass membrane protein</topology>
    </subcellularLocation>
</comment>
<evidence type="ECO:0000256" key="4">
    <source>
        <dbReference type="ARBA" id="ARBA00023136"/>
    </source>
</evidence>
<name>A0A8J8VZJ1_9EURO</name>
<feature type="transmembrane region" description="Helical" evidence="6">
    <location>
        <begin position="203"/>
        <end position="223"/>
    </location>
</feature>
<dbReference type="PANTHER" id="PTHR42718:SF23">
    <property type="entry name" value="MAJOR FACILITATOR SUPERFAMILY (MFS) PROFILE DOMAIN-CONTAINING PROTEIN"/>
    <property type="match status" value="1"/>
</dbReference>
<feature type="transmembrane region" description="Helical" evidence="6">
    <location>
        <begin position="83"/>
        <end position="101"/>
    </location>
</feature>
<evidence type="ECO:0000313" key="8">
    <source>
        <dbReference type="EMBL" id="KAF7714514.1"/>
    </source>
</evidence>
<evidence type="ECO:0000256" key="6">
    <source>
        <dbReference type="SAM" id="Phobius"/>
    </source>
</evidence>
<comment type="caution">
    <text evidence="8">The sequence shown here is derived from an EMBL/GenBank/DDBJ whole genome shotgun (WGS) entry which is preliminary data.</text>
</comment>
<dbReference type="InterPro" id="IPR020846">
    <property type="entry name" value="MFS_dom"/>
</dbReference>
<dbReference type="InterPro" id="IPR011701">
    <property type="entry name" value="MFS"/>
</dbReference>
<feature type="transmembrane region" description="Helical" evidence="6">
    <location>
        <begin position="274"/>
        <end position="292"/>
    </location>
</feature>
<evidence type="ECO:0000256" key="3">
    <source>
        <dbReference type="ARBA" id="ARBA00022989"/>
    </source>
</evidence>
<dbReference type="Pfam" id="PF07690">
    <property type="entry name" value="MFS_1"/>
    <property type="match status" value="1"/>
</dbReference>
<dbReference type="InterPro" id="IPR036259">
    <property type="entry name" value="MFS_trans_sf"/>
</dbReference>
<keyword evidence="4 6" id="KW-0472">Membrane</keyword>
<evidence type="ECO:0000259" key="7">
    <source>
        <dbReference type="PROSITE" id="PS50850"/>
    </source>
</evidence>
<proteinExistence type="predicted"/>
<reference evidence="8" key="1">
    <citation type="journal article" date="2020" name="Front. Microbiol.">
        <title>Gene regulatory networks of Penicillium echinulatum 2HH and Penicillium oxalicum 114-2 inferred by a computational biology approach.</title>
        <authorList>
            <person name="Lenz A.R."/>
            <person name="Galan-Vasquez E."/>
            <person name="Balbinot E."/>
            <person name="De Abreu F.P."/>
            <person name="De Oliveira N.S."/>
            <person name="Da Rosa L.O."/>
            <person name="De Avila E Silva S."/>
            <person name="Camassola M."/>
            <person name="Dillon A.J.P."/>
            <person name="Perez-Rueda E."/>
        </authorList>
    </citation>
    <scope>NUCLEOTIDE SEQUENCE</scope>
    <source>
        <strain evidence="8">S1M29</strain>
    </source>
</reference>
<keyword evidence="9" id="KW-1185">Reference proteome</keyword>
<dbReference type="PANTHER" id="PTHR42718">
    <property type="entry name" value="MAJOR FACILITATOR SUPERFAMILY MULTIDRUG TRANSPORTER MFSC"/>
    <property type="match status" value="1"/>
</dbReference>
<evidence type="ECO:0000313" key="9">
    <source>
        <dbReference type="Proteomes" id="UP000631181"/>
    </source>
</evidence>
<dbReference type="EMBL" id="WIWV01000082">
    <property type="protein sequence ID" value="KAF7714514.1"/>
    <property type="molecule type" value="Genomic_DNA"/>
</dbReference>
<feature type="transmembrane region" description="Helical" evidence="6">
    <location>
        <begin position="347"/>
        <end position="369"/>
    </location>
</feature>
<evidence type="ECO:0000256" key="1">
    <source>
        <dbReference type="ARBA" id="ARBA00004141"/>
    </source>
</evidence>
<accession>A0A8J8VZJ1</accession>
<feature type="transmembrane region" description="Helical" evidence="6">
    <location>
        <begin position="142"/>
        <end position="162"/>
    </location>
</feature>
<dbReference type="OrthoDB" id="2985014at2759"/>
<dbReference type="SUPFAM" id="SSF103473">
    <property type="entry name" value="MFS general substrate transporter"/>
    <property type="match status" value="2"/>
</dbReference>
<feature type="transmembrane region" description="Helical" evidence="6">
    <location>
        <begin position="174"/>
        <end position="197"/>
    </location>
</feature>
<gene>
    <name evidence="8" type="ORF">PECM_008212</name>
</gene>
<evidence type="ECO:0000256" key="5">
    <source>
        <dbReference type="SAM" id="MobiDB-lite"/>
    </source>
</evidence>
<feature type="transmembrane region" description="Helical" evidence="6">
    <location>
        <begin position="313"/>
        <end position="335"/>
    </location>
</feature>